<dbReference type="InterPro" id="IPR026444">
    <property type="entry name" value="Secre_tail"/>
</dbReference>
<evidence type="ECO:0000256" key="2">
    <source>
        <dbReference type="ARBA" id="ARBA00010136"/>
    </source>
</evidence>
<dbReference type="NCBIfam" id="TIGR04183">
    <property type="entry name" value="Por_Secre_tail"/>
    <property type="match status" value="1"/>
</dbReference>
<dbReference type="PANTHER" id="PTHR11533">
    <property type="entry name" value="PROTEASE M1 ZINC METALLOPROTEASE"/>
    <property type="match status" value="1"/>
</dbReference>
<keyword evidence="7" id="KW-0862">Zinc</keyword>
<keyword evidence="5" id="KW-0479">Metal-binding</keyword>
<gene>
    <name evidence="12" type="ORF">ASZ90_004488</name>
</gene>
<dbReference type="GO" id="GO:0016020">
    <property type="term" value="C:membrane"/>
    <property type="evidence" value="ECO:0007669"/>
    <property type="project" value="TreeGrafter"/>
</dbReference>
<dbReference type="Pfam" id="PF18962">
    <property type="entry name" value="Por_Secre_tail"/>
    <property type="match status" value="1"/>
</dbReference>
<dbReference type="InterPro" id="IPR014782">
    <property type="entry name" value="Peptidase_M1_dom"/>
</dbReference>
<dbReference type="Gene3D" id="2.60.40.1730">
    <property type="entry name" value="tricorn interacting facor f3 domain"/>
    <property type="match status" value="1"/>
</dbReference>
<keyword evidence="3" id="KW-0031">Aminopeptidase</keyword>
<evidence type="ECO:0000256" key="5">
    <source>
        <dbReference type="ARBA" id="ARBA00022723"/>
    </source>
</evidence>
<evidence type="ECO:0000259" key="9">
    <source>
        <dbReference type="Pfam" id="PF01433"/>
    </source>
</evidence>
<feature type="domain" description="Peptidase M1 membrane alanine aminopeptidase" evidence="9">
    <location>
        <begin position="281"/>
        <end position="427"/>
    </location>
</feature>
<proteinExistence type="inferred from homology"/>
<protein>
    <recommendedName>
        <fullName evidence="13">Membrane alanyl aminopeptidase</fullName>
    </recommendedName>
</protein>
<dbReference type="GO" id="GO:0042277">
    <property type="term" value="F:peptide binding"/>
    <property type="evidence" value="ECO:0007669"/>
    <property type="project" value="TreeGrafter"/>
</dbReference>
<dbReference type="Pfam" id="PF17900">
    <property type="entry name" value="Peptidase_M1_N"/>
    <property type="match status" value="1"/>
</dbReference>
<comment type="caution">
    <text evidence="12">The sequence shown here is derived from an EMBL/GenBank/DDBJ whole genome shotgun (WGS) entry which is preliminary data.</text>
</comment>
<organism evidence="12">
    <name type="scientific">hydrocarbon metagenome</name>
    <dbReference type="NCBI Taxonomy" id="938273"/>
    <lineage>
        <taxon>unclassified sequences</taxon>
        <taxon>metagenomes</taxon>
        <taxon>ecological metagenomes</taxon>
    </lineage>
</organism>
<feature type="domain" description="Aminopeptidase N-like N-terminal" evidence="10">
    <location>
        <begin position="17"/>
        <end position="192"/>
    </location>
</feature>
<dbReference type="GO" id="GO:0006508">
    <property type="term" value="P:proteolysis"/>
    <property type="evidence" value="ECO:0007669"/>
    <property type="project" value="UniProtKB-KW"/>
</dbReference>
<dbReference type="InterPro" id="IPR001930">
    <property type="entry name" value="Peptidase_M1"/>
</dbReference>
<feature type="domain" description="Secretion system C-terminal sorting" evidence="11">
    <location>
        <begin position="763"/>
        <end position="839"/>
    </location>
</feature>
<evidence type="ECO:0000256" key="8">
    <source>
        <dbReference type="ARBA" id="ARBA00023049"/>
    </source>
</evidence>
<accession>A0A0W8FXW1</accession>
<keyword evidence="4" id="KW-0645">Protease</keyword>
<evidence type="ECO:0000259" key="10">
    <source>
        <dbReference type="Pfam" id="PF17900"/>
    </source>
</evidence>
<dbReference type="Pfam" id="PF01433">
    <property type="entry name" value="Peptidase_M1"/>
    <property type="match status" value="1"/>
</dbReference>
<dbReference type="PRINTS" id="PR00756">
    <property type="entry name" value="ALADIPTASE"/>
</dbReference>
<dbReference type="Gene3D" id="2.60.40.4070">
    <property type="match status" value="1"/>
</dbReference>
<sequence length="842" mass="94865">MNNTVQYPGDQNIDVTYYKLDLNITYNKSAQNPVYFNSVVTINAKAVGNINSVFFDLRNQLTVTEVKVNGISAAFNHANHQVQVTLNSSVSDGDEFSTEITYEGVPGSSGLGSFGYSTSVDAIWTLSEPYGAPDWWVCKDDPSDKADSADIWITINKNLIPASNGSLEEIVDNGDGTHTYKWHSSYSIAHYLISLAIAPYQIYEQYYHYTPTDSMLVIHYNYAHNHNQNRLNILDETINMLEVFSDLYGLYPFINEKYGHAEFIWGGAMEHQTLSSMGGYYTSIIAHELAHQWFGDMITCADWNSIWLNEGFATYSESIYWEKAYGYEAFMSDVLDNMSRAKFANGSIYVNDISNVNNIFNGNRTYSKAAIVLHMLRGVVGDETFFQILYDYAHDEQVRWKAAVTEDFQRVAETTSGMDLDWFFQQWIFDEGYPKYNFGWSSSVSNDNYIINGIIEQKQTVGPIFTMPIEIVVEYIDKTTESFIVWNADASQAFELPVSKEPFDVQFDPNNWILKDVNYLLVDPPLNEGILLVNGLIWNDDAVNSYSSEAYWGNMPIDFWDLYNQPGSGYPEVLPDALGNGSLELAALRRYSTVLWVSGGNDAGSFNKELMKSYLNAGGNIVLLTNSGRSFLDAELINYLGITWRANPLATLRDFQSSHPGLTDISLLSNQNFINIFETELTSANSTLLYQSVDGFDTPQGVGVISQPEGKGKFVLLSSKPYLFDYDELSANMEYILYNLLGEPITDVKHENELVKEFELKSVYPNPFNPSTTIQFSLPVSEMVSISVYNIIGQKVDELVSEKFEIGIHKINWNASSLPSGVYLIRMNAGSFNSVQKAVLLK</sequence>
<dbReference type="PANTHER" id="PTHR11533:SF174">
    <property type="entry name" value="PUROMYCIN-SENSITIVE AMINOPEPTIDASE-RELATED"/>
    <property type="match status" value="1"/>
</dbReference>
<dbReference type="EMBL" id="LNQE01000626">
    <property type="protein sequence ID" value="KUG25684.1"/>
    <property type="molecule type" value="Genomic_DNA"/>
</dbReference>
<evidence type="ECO:0000256" key="7">
    <source>
        <dbReference type="ARBA" id="ARBA00022833"/>
    </source>
</evidence>
<evidence type="ECO:0000256" key="4">
    <source>
        <dbReference type="ARBA" id="ARBA00022670"/>
    </source>
</evidence>
<dbReference type="AlphaFoldDB" id="A0A0W8FXW1"/>
<name>A0A0W8FXW1_9ZZZZ</name>
<evidence type="ECO:0000256" key="6">
    <source>
        <dbReference type="ARBA" id="ARBA00022801"/>
    </source>
</evidence>
<dbReference type="GO" id="GO:0070006">
    <property type="term" value="F:metalloaminopeptidase activity"/>
    <property type="evidence" value="ECO:0007669"/>
    <property type="project" value="TreeGrafter"/>
</dbReference>
<keyword evidence="8" id="KW-0482">Metalloprotease</keyword>
<dbReference type="GO" id="GO:0008270">
    <property type="term" value="F:zinc ion binding"/>
    <property type="evidence" value="ECO:0007669"/>
    <property type="project" value="InterPro"/>
</dbReference>
<dbReference type="GO" id="GO:0005737">
    <property type="term" value="C:cytoplasm"/>
    <property type="evidence" value="ECO:0007669"/>
    <property type="project" value="TreeGrafter"/>
</dbReference>
<reference evidence="12" key="1">
    <citation type="journal article" date="2015" name="Proc. Natl. Acad. Sci. U.S.A.">
        <title>Networks of energetic and metabolic interactions define dynamics in microbial communities.</title>
        <authorList>
            <person name="Embree M."/>
            <person name="Liu J.K."/>
            <person name="Al-Bassam M.M."/>
            <person name="Zengler K."/>
        </authorList>
    </citation>
    <scope>NUCLEOTIDE SEQUENCE</scope>
</reference>
<dbReference type="InterPro" id="IPR050344">
    <property type="entry name" value="Peptidase_M1_aminopeptidases"/>
</dbReference>
<dbReference type="SUPFAM" id="SSF63737">
    <property type="entry name" value="Leukotriene A4 hydrolase N-terminal domain"/>
    <property type="match status" value="1"/>
</dbReference>
<dbReference type="GO" id="GO:0043171">
    <property type="term" value="P:peptide catabolic process"/>
    <property type="evidence" value="ECO:0007669"/>
    <property type="project" value="TreeGrafter"/>
</dbReference>
<evidence type="ECO:0000256" key="1">
    <source>
        <dbReference type="ARBA" id="ARBA00001947"/>
    </source>
</evidence>
<evidence type="ECO:0008006" key="13">
    <source>
        <dbReference type="Google" id="ProtNLM"/>
    </source>
</evidence>
<dbReference type="InterPro" id="IPR027268">
    <property type="entry name" value="Peptidase_M4/M1_CTD_sf"/>
</dbReference>
<evidence type="ECO:0000259" key="11">
    <source>
        <dbReference type="Pfam" id="PF18962"/>
    </source>
</evidence>
<dbReference type="CDD" id="cd09603">
    <property type="entry name" value="M1_APN_like"/>
    <property type="match status" value="1"/>
</dbReference>
<evidence type="ECO:0000313" key="12">
    <source>
        <dbReference type="EMBL" id="KUG25684.1"/>
    </source>
</evidence>
<comment type="similarity">
    <text evidence="2">Belongs to the peptidase M1 family.</text>
</comment>
<dbReference type="GO" id="GO:0005615">
    <property type="term" value="C:extracellular space"/>
    <property type="evidence" value="ECO:0007669"/>
    <property type="project" value="TreeGrafter"/>
</dbReference>
<comment type="cofactor">
    <cofactor evidence="1">
        <name>Zn(2+)</name>
        <dbReference type="ChEBI" id="CHEBI:29105"/>
    </cofactor>
</comment>
<dbReference type="Gene3D" id="1.10.390.10">
    <property type="entry name" value="Neutral Protease Domain 2"/>
    <property type="match status" value="1"/>
</dbReference>
<keyword evidence="6" id="KW-0378">Hydrolase</keyword>
<dbReference type="InterPro" id="IPR042097">
    <property type="entry name" value="Aminopeptidase_N-like_N_sf"/>
</dbReference>
<evidence type="ECO:0000256" key="3">
    <source>
        <dbReference type="ARBA" id="ARBA00022438"/>
    </source>
</evidence>
<dbReference type="SUPFAM" id="SSF55486">
    <property type="entry name" value="Metalloproteases ('zincins'), catalytic domain"/>
    <property type="match status" value="1"/>
</dbReference>
<dbReference type="InterPro" id="IPR045357">
    <property type="entry name" value="Aminopeptidase_N-like_N"/>
</dbReference>